<comment type="caution">
    <text evidence="1">The sequence shown here is derived from an EMBL/GenBank/DDBJ whole genome shotgun (WGS) entry which is preliminary data.</text>
</comment>
<name>A0ACC2PRR5_9HYME</name>
<organism evidence="1 2">
    <name type="scientific">Eretmocerus hayati</name>
    <dbReference type="NCBI Taxonomy" id="131215"/>
    <lineage>
        <taxon>Eukaryota</taxon>
        <taxon>Metazoa</taxon>
        <taxon>Ecdysozoa</taxon>
        <taxon>Arthropoda</taxon>
        <taxon>Hexapoda</taxon>
        <taxon>Insecta</taxon>
        <taxon>Pterygota</taxon>
        <taxon>Neoptera</taxon>
        <taxon>Endopterygota</taxon>
        <taxon>Hymenoptera</taxon>
        <taxon>Apocrita</taxon>
        <taxon>Proctotrupomorpha</taxon>
        <taxon>Chalcidoidea</taxon>
        <taxon>Aphelinidae</taxon>
        <taxon>Aphelininae</taxon>
        <taxon>Eretmocerus</taxon>
    </lineage>
</organism>
<gene>
    <name evidence="1" type="ORF">QAD02_020840</name>
</gene>
<evidence type="ECO:0000313" key="1">
    <source>
        <dbReference type="EMBL" id="KAJ8685047.1"/>
    </source>
</evidence>
<dbReference type="EMBL" id="CM056741">
    <property type="protein sequence ID" value="KAJ8685047.1"/>
    <property type="molecule type" value="Genomic_DNA"/>
</dbReference>
<reference evidence="1" key="1">
    <citation type="submission" date="2023-04" db="EMBL/GenBank/DDBJ databases">
        <title>A chromosome-level genome assembly of the parasitoid wasp Eretmocerus hayati.</title>
        <authorList>
            <person name="Zhong Y."/>
            <person name="Liu S."/>
            <person name="Liu Y."/>
        </authorList>
    </citation>
    <scope>NUCLEOTIDE SEQUENCE</scope>
    <source>
        <strain evidence="1">ZJU_SS_LIU_2023</strain>
    </source>
</reference>
<proteinExistence type="predicted"/>
<accession>A0ACC2PRR5</accession>
<keyword evidence="2" id="KW-1185">Reference proteome</keyword>
<protein>
    <submittedName>
        <fullName evidence="1">Uncharacterized protein</fullName>
    </submittedName>
</protein>
<evidence type="ECO:0000313" key="2">
    <source>
        <dbReference type="Proteomes" id="UP001239111"/>
    </source>
</evidence>
<sequence>MRRFMIIFLVAMEDHIKNEEDPVWKIILVLRDVCCYSNAPAYSDEQLCVFQDLIYEYVELRHAIVELFRTVPLLRKHGFLVHLVEKIRHFGPMEFYCTRRFESKHKYFKRIIAILQNFKNVPLLLSKEHELYQCSLTNQYVSLAEAQKLFGYKQEECFRKFSMIIDNFSQNNNAIIKFLASNVVFRGTMIGLKVWSCERSVKRAVIILGDLTAKTALEEASKKLGHQVQQLRVKSNGTLIDDDMVLQYFKDQVILLLKDEEEWSPPIAKIPNAHSTFINSSRASPTLSENSPSFSLISCNSDKASQKKRTPLSDIDPNPKNEKPKQQPEEGAETSHDSYKIPFDHLQQDARSRINAVKNHSVVLRRKEYCIIKKVCLNFVVGEMRFINASLREPSSERVAKKLRDWHPTFFEDRCNGKREGSGIAATIRIMRDHNDFLDRLKSEGDKKEALTIPISGKNKIPEELNGNTSGEEGDDEDSEYENGIQCYLEIEDKRVFLNF</sequence>
<dbReference type="Proteomes" id="UP001239111">
    <property type="component" value="Chromosome 1"/>
</dbReference>